<evidence type="ECO:0000256" key="10">
    <source>
        <dbReference type="ARBA" id="ARBA00057735"/>
    </source>
</evidence>
<dbReference type="Proteomes" id="UP000578252">
    <property type="component" value="Unassembled WGS sequence"/>
</dbReference>
<evidence type="ECO:0000256" key="7">
    <source>
        <dbReference type="ARBA" id="ARBA00022777"/>
    </source>
</evidence>
<evidence type="ECO:0000256" key="5">
    <source>
        <dbReference type="ARBA" id="ARBA00022727"/>
    </source>
</evidence>
<dbReference type="EMBL" id="JABCUR010000010">
    <property type="protein sequence ID" value="NMW65817.1"/>
    <property type="molecule type" value="Genomic_DNA"/>
</dbReference>
<dbReference type="InterPro" id="IPR027417">
    <property type="entry name" value="P-loop_NTPase"/>
</dbReference>
<dbReference type="GO" id="GO:0006227">
    <property type="term" value="P:dUDP biosynthetic process"/>
    <property type="evidence" value="ECO:0007669"/>
    <property type="project" value="TreeGrafter"/>
</dbReference>
<dbReference type="NCBIfam" id="TIGR00041">
    <property type="entry name" value="DTMP_kinase"/>
    <property type="match status" value="1"/>
</dbReference>
<evidence type="ECO:0000256" key="4">
    <source>
        <dbReference type="ARBA" id="ARBA00022679"/>
    </source>
</evidence>
<dbReference type="GO" id="GO:0005829">
    <property type="term" value="C:cytosol"/>
    <property type="evidence" value="ECO:0007669"/>
    <property type="project" value="TreeGrafter"/>
</dbReference>
<dbReference type="RefSeq" id="WP_169772366.1">
    <property type="nucleotide sequence ID" value="NZ_JABCUR010000010.1"/>
</dbReference>
<dbReference type="GO" id="GO:0006233">
    <property type="term" value="P:dTDP biosynthetic process"/>
    <property type="evidence" value="ECO:0007669"/>
    <property type="project" value="InterPro"/>
</dbReference>
<keyword evidence="5 11" id="KW-0545">Nucleotide biosynthesis</keyword>
<dbReference type="PANTHER" id="PTHR10344:SF4">
    <property type="entry name" value="UMP-CMP KINASE 2, MITOCHONDRIAL"/>
    <property type="match status" value="1"/>
</dbReference>
<evidence type="ECO:0000259" key="12">
    <source>
        <dbReference type="Pfam" id="PF02223"/>
    </source>
</evidence>
<dbReference type="InterPro" id="IPR039430">
    <property type="entry name" value="Thymidylate_kin-like_dom"/>
</dbReference>
<keyword evidence="4 11" id="KW-0808">Transferase</keyword>
<evidence type="ECO:0000256" key="3">
    <source>
        <dbReference type="ARBA" id="ARBA00017144"/>
    </source>
</evidence>
<organism evidence="13 14">
    <name type="scientific">Mobiluncus mulieris</name>
    <dbReference type="NCBI Taxonomy" id="2052"/>
    <lineage>
        <taxon>Bacteria</taxon>
        <taxon>Bacillati</taxon>
        <taxon>Actinomycetota</taxon>
        <taxon>Actinomycetes</taxon>
        <taxon>Actinomycetales</taxon>
        <taxon>Actinomycetaceae</taxon>
        <taxon>Mobiluncus</taxon>
    </lineage>
</organism>
<evidence type="ECO:0000256" key="1">
    <source>
        <dbReference type="ARBA" id="ARBA00009776"/>
    </source>
</evidence>
<dbReference type="PANTHER" id="PTHR10344">
    <property type="entry name" value="THYMIDYLATE KINASE"/>
    <property type="match status" value="1"/>
</dbReference>
<dbReference type="FunFam" id="3.40.50.300:FF:000225">
    <property type="entry name" value="Thymidylate kinase"/>
    <property type="match status" value="1"/>
</dbReference>
<dbReference type="HAMAP" id="MF_00165">
    <property type="entry name" value="Thymidylate_kinase"/>
    <property type="match status" value="1"/>
</dbReference>
<sequence>MSFSEALGMGEFRPNTKVDFGKIVEVRSTRGAFVAFEGTDGVGKSTQIKLAADWVKTRGWEVVTTREPGGTNLGRQLRELLLEAGETTVCEGQVAPRAEALLFAADRAQHVAELIVPALNAGKIVISDRFMASSVAYQGQGRDLGPKEIRDLSLWATGGLTPNLTVLLDLDPEIAWERQQNDETRVSPDRMEGEGLEFQRKVRARFRRLAEENETWMVVDASLTPEEIAAQVRLRLASVLPVMKSW</sequence>
<keyword evidence="6 11" id="KW-0547">Nucleotide-binding</keyword>
<comment type="caution">
    <text evidence="13">The sequence shown here is derived from an EMBL/GenBank/DDBJ whole genome shotgun (WGS) entry which is preliminary data.</text>
</comment>
<dbReference type="Pfam" id="PF02223">
    <property type="entry name" value="Thymidylate_kin"/>
    <property type="match status" value="1"/>
</dbReference>
<feature type="domain" description="Thymidylate kinase-like" evidence="12">
    <location>
        <begin position="36"/>
        <end position="231"/>
    </location>
</feature>
<dbReference type="CDD" id="cd01672">
    <property type="entry name" value="TMPK"/>
    <property type="match status" value="1"/>
</dbReference>
<reference evidence="13 14" key="1">
    <citation type="submission" date="2020-04" db="EMBL/GenBank/DDBJ databases">
        <title>Antimicrobial susceptibility and clonality of vaginal-derived multi-drug resistant Mobiluncus isolates in China.</title>
        <authorList>
            <person name="Zhang X."/>
        </authorList>
    </citation>
    <scope>NUCLEOTIDE SEQUENCE [LARGE SCALE GENOMIC DNA]</scope>
    <source>
        <strain evidence="13 14">13</strain>
    </source>
</reference>
<accession>A0A7Y0U2V2</accession>
<evidence type="ECO:0000256" key="11">
    <source>
        <dbReference type="HAMAP-Rule" id="MF_00165"/>
    </source>
</evidence>
<comment type="function">
    <text evidence="10 11">Phosphorylation of dTMP to form dTDP in both de novo and salvage pathways of dTTP synthesis.</text>
</comment>
<gene>
    <name evidence="11 13" type="primary">tmk</name>
    <name evidence="13" type="ORF">HHJ78_09940</name>
</gene>
<evidence type="ECO:0000256" key="6">
    <source>
        <dbReference type="ARBA" id="ARBA00022741"/>
    </source>
</evidence>
<keyword evidence="7 11" id="KW-0418">Kinase</keyword>
<comment type="similarity">
    <text evidence="1 11">Belongs to the thymidylate kinase family.</text>
</comment>
<dbReference type="PROSITE" id="PS01331">
    <property type="entry name" value="THYMIDYLATE_KINASE"/>
    <property type="match status" value="1"/>
</dbReference>
<evidence type="ECO:0000256" key="9">
    <source>
        <dbReference type="ARBA" id="ARBA00048743"/>
    </source>
</evidence>
<dbReference type="GO" id="GO:0004798">
    <property type="term" value="F:dTMP kinase activity"/>
    <property type="evidence" value="ECO:0007669"/>
    <property type="project" value="UniProtKB-UniRule"/>
</dbReference>
<evidence type="ECO:0000256" key="8">
    <source>
        <dbReference type="ARBA" id="ARBA00022840"/>
    </source>
</evidence>
<keyword evidence="8 11" id="KW-0067">ATP-binding</keyword>
<dbReference type="SUPFAM" id="SSF52540">
    <property type="entry name" value="P-loop containing nucleoside triphosphate hydrolases"/>
    <property type="match status" value="1"/>
</dbReference>
<proteinExistence type="inferred from homology"/>
<dbReference type="Gene3D" id="3.40.50.300">
    <property type="entry name" value="P-loop containing nucleotide triphosphate hydrolases"/>
    <property type="match status" value="1"/>
</dbReference>
<evidence type="ECO:0000313" key="14">
    <source>
        <dbReference type="Proteomes" id="UP000578252"/>
    </source>
</evidence>
<dbReference type="GO" id="GO:0006235">
    <property type="term" value="P:dTTP biosynthetic process"/>
    <property type="evidence" value="ECO:0007669"/>
    <property type="project" value="UniProtKB-UniRule"/>
</dbReference>
<dbReference type="GO" id="GO:0005524">
    <property type="term" value="F:ATP binding"/>
    <property type="evidence" value="ECO:0007669"/>
    <property type="project" value="UniProtKB-UniRule"/>
</dbReference>
<name>A0A7Y0U2V2_9ACTO</name>
<evidence type="ECO:0000313" key="13">
    <source>
        <dbReference type="EMBL" id="NMW65817.1"/>
    </source>
</evidence>
<feature type="binding site" evidence="11">
    <location>
        <begin position="38"/>
        <end position="45"/>
    </location>
    <ligand>
        <name>ATP</name>
        <dbReference type="ChEBI" id="CHEBI:30616"/>
    </ligand>
</feature>
<dbReference type="InterPro" id="IPR018094">
    <property type="entry name" value="Thymidylate_kinase"/>
</dbReference>
<dbReference type="AlphaFoldDB" id="A0A7Y0U2V2"/>
<protein>
    <recommendedName>
        <fullName evidence="3 11">Thymidylate kinase</fullName>
        <ecNumber evidence="2 11">2.7.4.9</ecNumber>
    </recommendedName>
    <alternativeName>
        <fullName evidence="11">dTMP kinase</fullName>
    </alternativeName>
</protein>
<dbReference type="InterPro" id="IPR018095">
    <property type="entry name" value="Thymidylate_kin_CS"/>
</dbReference>
<evidence type="ECO:0000256" key="2">
    <source>
        <dbReference type="ARBA" id="ARBA00012980"/>
    </source>
</evidence>
<comment type="catalytic activity">
    <reaction evidence="9 11">
        <text>dTMP + ATP = dTDP + ADP</text>
        <dbReference type="Rhea" id="RHEA:13517"/>
        <dbReference type="ChEBI" id="CHEBI:30616"/>
        <dbReference type="ChEBI" id="CHEBI:58369"/>
        <dbReference type="ChEBI" id="CHEBI:63528"/>
        <dbReference type="ChEBI" id="CHEBI:456216"/>
        <dbReference type="EC" id="2.7.4.9"/>
    </reaction>
</comment>
<dbReference type="EC" id="2.7.4.9" evidence="2 11"/>